<dbReference type="EMBL" id="BMCT01000002">
    <property type="protein sequence ID" value="GGF62169.1"/>
    <property type="molecule type" value="Genomic_DNA"/>
</dbReference>
<reference evidence="2" key="1">
    <citation type="journal article" date="2014" name="Int. J. Syst. Evol. Microbiol.">
        <title>Complete genome sequence of Corynebacterium casei LMG S-19264T (=DSM 44701T), isolated from a smear-ripened cheese.</title>
        <authorList>
            <consortium name="US DOE Joint Genome Institute (JGI-PGF)"/>
            <person name="Walter F."/>
            <person name="Albersmeier A."/>
            <person name="Kalinowski J."/>
            <person name="Ruckert C."/>
        </authorList>
    </citation>
    <scope>NUCLEOTIDE SEQUENCE</scope>
    <source>
        <strain evidence="2">CCM 7897</strain>
    </source>
</reference>
<comment type="caution">
    <text evidence="2">The sequence shown here is derived from an EMBL/GenBank/DDBJ whole genome shotgun (WGS) entry which is preliminary data.</text>
</comment>
<dbReference type="PANTHER" id="PTHR34595:SF7">
    <property type="entry name" value="SLL1039 PROTEIN"/>
    <property type="match status" value="1"/>
</dbReference>
<gene>
    <name evidence="2" type="ORF">GCM10007301_22400</name>
</gene>
<dbReference type="InterPro" id="IPR007296">
    <property type="entry name" value="DUF403"/>
</dbReference>
<evidence type="ECO:0000313" key="2">
    <source>
        <dbReference type="EMBL" id="GGF62169.1"/>
    </source>
</evidence>
<name>A0A917BZX4_9HYPH</name>
<dbReference type="AlphaFoldDB" id="A0A917BZX4"/>
<sequence length="316" mass="35797">MLSRTADNLYWLSRYVERADCLARILDVAQRLSHTPVTYGGSTNEWSSAVLTAGCVEGFVARHGPVENATEENVVSFIAFDPENPSSIRNSFEVARTNARSVRTALTSEMWDVINSAWIELRAFPDKAMTREELSRFLAFVKETSLRFDGATFRTMLRNDAYWFSRVGAHVERADNTARILDVKYHVLLPEKEHVGGPLDYFQWASILRSVSALTAFHWVYRDSVKPWLVADLLILNRQMPRSLAACYDNLSRSLDDIAAAYGRQGPAQRLARSTLAKLSNQSIDEIFQAGLHEFISDFIGDNYKLGNEIVEQYLT</sequence>
<accession>A0A917BZX4</accession>
<organism evidence="2 3">
    <name type="scientific">Azorhizobium oxalatiphilum</name>
    <dbReference type="NCBI Taxonomy" id="980631"/>
    <lineage>
        <taxon>Bacteria</taxon>
        <taxon>Pseudomonadati</taxon>
        <taxon>Pseudomonadota</taxon>
        <taxon>Alphaproteobacteria</taxon>
        <taxon>Hyphomicrobiales</taxon>
        <taxon>Xanthobacteraceae</taxon>
        <taxon>Azorhizobium</taxon>
    </lineage>
</organism>
<keyword evidence="3" id="KW-1185">Reference proteome</keyword>
<proteinExistence type="predicted"/>
<evidence type="ECO:0000259" key="1">
    <source>
        <dbReference type="Pfam" id="PF04168"/>
    </source>
</evidence>
<dbReference type="Pfam" id="PF04168">
    <property type="entry name" value="Alpha-E"/>
    <property type="match status" value="1"/>
</dbReference>
<dbReference type="Proteomes" id="UP000606044">
    <property type="component" value="Unassembled WGS sequence"/>
</dbReference>
<dbReference type="InterPro" id="IPR051680">
    <property type="entry name" value="ATP-dep_Glu-Cys_Ligase-2"/>
</dbReference>
<dbReference type="RefSeq" id="WP_188578429.1">
    <property type="nucleotide sequence ID" value="NZ_BMCT01000002.1"/>
</dbReference>
<protein>
    <recommendedName>
        <fullName evidence="1">DUF403 domain-containing protein</fullName>
    </recommendedName>
</protein>
<dbReference type="PANTHER" id="PTHR34595">
    <property type="entry name" value="BLR5612 PROTEIN"/>
    <property type="match status" value="1"/>
</dbReference>
<evidence type="ECO:0000313" key="3">
    <source>
        <dbReference type="Proteomes" id="UP000606044"/>
    </source>
</evidence>
<reference evidence="2" key="2">
    <citation type="submission" date="2020-09" db="EMBL/GenBank/DDBJ databases">
        <authorList>
            <person name="Sun Q."/>
            <person name="Sedlacek I."/>
        </authorList>
    </citation>
    <scope>NUCLEOTIDE SEQUENCE</scope>
    <source>
        <strain evidence="2">CCM 7897</strain>
    </source>
</reference>
<feature type="domain" description="DUF403" evidence="1">
    <location>
        <begin position="1"/>
        <end position="315"/>
    </location>
</feature>